<reference evidence="1" key="1">
    <citation type="journal article" date="2014" name="Front. Microbiol.">
        <title>High frequency of phylogenetically diverse reductive dehalogenase-homologous genes in deep subseafloor sedimentary metagenomes.</title>
        <authorList>
            <person name="Kawai M."/>
            <person name="Futagami T."/>
            <person name="Toyoda A."/>
            <person name="Takaki Y."/>
            <person name="Nishi S."/>
            <person name="Hori S."/>
            <person name="Arai W."/>
            <person name="Tsubouchi T."/>
            <person name="Morono Y."/>
            <person name="Uchiyama I."/>
            <person name="Ito T."/>
            <person name="Fujiyama A."/>
            <person name="Inagaki F."/>
            <person name="Takami H."/>
        </authorList>
    </citation>
    <scope>NUCLEOTIDE SEQUENCE</scope>
    <source>
        <strain evidence="1">Expedition CK06-06</strain>
    </source>
</reference>
<evidence type="ECO:0000313" key="1">
    <source>
        <dbReference type="EMBL" id="GAH44863.1"/>
    </source>
</evidence>
<proteinExistence type="predicted"/>
<sequence length="49" mass="5819">MPENKVKKYFSLIEAWAWCEICTEMVNIRVDKDEIQAGLKMGIYTKEHK</sequence>
<protein>
    <submittedName>
        <fullName evidence="1">Uncharacterized protein</fullName>
    </submittedName>
</protein>
<name>X1HHS5_9ZZZZ</name>
<organism evidence="1">
    <name type="scientific">marine sediment metagenome</name>
    <dbReference type="NCBI Taxonomy" id="412755"/>
    <lineage>
        <taxon>unclassified sequences</taxon>
        <taxon>metagenomes</taxon>
        <taxon>ecological metagenomes</taxon>
    </lineage>
</organism>
<feature type="non-terminal residue" evidence="1">
    <location>
        <position position="49"/>
    </location>
</feature>
<dbReference type="EMBL" id="BARU01007404">
    <property type="protein sequence ID" value="GAH44863.1"/>
    <property type="molecule type" value="Genomic_DNA"/>
</dbReference>
<accession>X1HHS5</accession>
<comment type="caution">
    <text evidence="1">The sequence shown here is derived from an EMBL/GenBank/DDBJ whole genome shotgun (WGS) entry which is preliminary data.</text>
</comment>
<gene>
    <name evidence="1" type="ORF">S03H2_14586</name>
</gene>
<dbReference type="AlphaFoldDB" id="X1HHS5"/>